<evidence type="ECO:0000313" key="1">
    <source>
        <dbReference type="EMBL" id="KAH7210747.1"/>
    </source>
</evidence>
<dbReference type="GeneID" id="70224473"/>
<name>A0A9P9JTB5_FUSRE</name>
<comment type="caution">
    <text evidence="1">The sequence shown here is derived from an EMBL/GenBank/DDBJ whole genome shotgun (WGS) entry which is preliminary data.</text>
</comment>
<dbReference type="EMBL" id="JAGMUX010000032">
    <property type="protein sequence ID" value="KAH7210747.1"/>
    <property type="molecule type" value="Genomic_DNA"/>
</dbReference>
<dbReference type="RefSeq" id="XP_046041518.1">
    <property type="nucleotide sequence ID" value="XM_046194519.1"/>
</dbReference>
<organism evidence="1 2">
    <name type="scientific">Fusarium redolens</name>
    <dbReference type="NCBI Taxonomy" id="48865"/>
    <lineage>
        <taxon>Eukaryota</taxon>
        <taxon>Fungi</taxon>
        <taxon>Dikarya</taxon>
        <taxon>Ascomycota</taxon>
        <taxon>Pezizomycotina</taxon>
        <taxon>Sordariomycetes</taxon>
        <taxon>Hypocreomycetidae</taxon>
        <taxon>Hypocreales</taxon>
        <taxon>Nectriaceae</taxon>
        <taxon>Fusarium</taxon>
        <taxon>Fusarium redolens species complex</taxon>
    </lineage>
</organism>
<dbReference type="Proteomes" id="UP000720189">
    <property type="component" value="Unassembled WGS sequence"/>
</dbReference>
<accession>A0A9P9JTB5</accession>
<sequence length="217" mass="23144">MSSSTVWTDVTSSTIFSSLKTAISSTESLESSLTLEAVTTTADFGSTTEATTATVEEEGPLEIFAIVTYNDQRIPLKGNPNEGSIASFNPLDNSAVGYTLSIEPTTNRLKTRLGGYLCAGWDGPTGADEPGIVSVCNTDYSGHEYIKCTQANDRMLECEALEEACAHDGTGSGDYHCFWTYRTITQSLTKSDQRGDVLYLGFGPVNGYTPVALKAAA</sequence>
<evidence type="ECO:0000313" key="2">
    <source>
        <dbReference type="Proteomes" id="UP000720189"/>
    </source>
</evidence>
<proteinExistence type="predicted"/>
<keyword evidence="2" id="KW-1185">Reference proteome</keyword>
<dbReference type="OrthoDB" id="10541591at2759"/>
<gene>
    <name evidence="1" type="ORF">BKA55DRAFT_586028</name>
</gene>
<dbReference type="AlphaFoldDB" id="A0A9P9JTB5"/>
<protein>
    <submittedName>
        <fullName evidence="1">Uncharacterized protein</fullName>
    </submittedName>
</protein>
<reference evidence="1" key="1">
    <citation type="journal article" date="2021" name="Nat. Commun.">
        <title>Genetic determinants of endophytism in the Arabidopsis root mycobiome.</title>
        <authorList>
            <person name="Mesny F."/>
            <person name="Miyauchi S."/>
            <person name="Thiergart T."/>
            <person name="Pickel B."/>
            <person name="Atanasova L."/>
            <person name="Karlsson M."/>
            <person name="Huettel B."/>
            <person name="Barry K.W."/>
            <person name="Haridas S."/>
            <person name="Chen C."/>
            <person name="Bauer D."/>
            <person name="Andreopoulos W."/>
            <person name="Pangilinan J."/>
            <person name="LaButti K."/>
            <person name="Riley R."/>
            <person name="Lipzen A."/>
            <person name="Clum A."/>
            <person name="Drula E."/>
            <person name="Henrissat B."/>
            <person name="Kohler A."/>
            <person name="Grigoriev I.V."/>
            <person name="Martin F.M."/>
            <person name="Hacquard S."/>
        </authorList>
    </citation>
    <scope>NUCLEOTIDE SEQUENCE</scope>
    <source>
        <strain evidence="1">MPI-CAGE-AT-0023</strain>
    </source>
</reference>